<reference evidence="3" key="1">
    <citation type="journal article" date="2019" name="Int. J. Syst. Evol. Microbiol.">
        <title>The Global Catalogue of Microorganisms (GCM) 10K type strain sequencing project: providing services to taxonomists for standard genome sequencing and annotation.</title>
        <authorList>
            <consortium name="The Broad Institute Genomics Platform"/>
            <consortium name="The Broad Institute Genome Sequencing Center for Infectious Disease"/>
            <person name="Wu L."/>
            <person name="Ma J."/>
        </authorList>
    </citation>
    <scope>NUCLEOTIDE SEQUENCE [LARGE SCALE GENOMIC DNA]</scope>
    <source>
        <strain evidence="3">KLKA75</strain>
    </source>
</reference>
<evidence type="ECO:0000256" key="1">
    <source>
        <dbReference type="SAM" id="MobiDB-lite"/>
    </source>
</evidence>
<dbReference type="RefSeq" id="WP_378255278.1">
    <property type="nucleotide sequence ID" value="NZ_JBHSIT010000004.1"/>
</dbReference>
<name>A0ABV9TX24_9ACTN</name>
<dbReference type="Proteomes" id="UP001595872">
    <property type="component" value="Unassembled WGS sequence"/>
</dbReference>
<accession>A0ABV9TX24</accession>
<protein>
    <submittedName>
        <fullName evidence="2">Uncharacterized protein</fullName>
    </submittedName>
</protein>
<feature type="compositionally biased region" description="Low complexity" evidence="1">
    <location>
        <begin position="336"/>
        <end position="354"/>
    </location>
</feature>
<sequence>MPAQRDPSVRRRYRRAVLGEGPPPSVRPGPPLRVLTGTVLDASPHLLVLATATGEARLPMTPTTAVWHGGRRGPAALRPGREALVRMDAAGLAADRIWVDIGRVAGTILTARPDALEVDLGPHRGRARVVLEPRSLRLVLVRHPRLEPGYLVDVLCVRSPDGPRAVAPATSQPGHRADDLASPAPDTPVPATTQGTATWYGWPGSPQNTGLATGATFSPRPGVPPARTSHPETPATRRPPAAPAPNMRPRPAPRPAPDGRSGRDAWPGRAAWPRNEPEAGADIGPGQGTARLGRGTWPGSVPDPSADTWPGSGASSGNDAGPSADTWPGGGGARPGGDAWLGSGLRAGAEAWPGWGDGPGPGGGPPEYAVAYPAVDGEGAAGGCTEAPPGCVPLPLLSAGSGLDVVNDCSGRGAEMIVAECGCVAARFCDRCVECGTSPRGRLVELGPVAFAALGGDLEAGCFNVTVRWRAEPGEGRPW</sequence>
<evidence type="ECO:0000313" key="2">
    <source>
        <dbReference type="EMBL" id="MFC4908529.1"/>
    </source>
</evidence>
<feature type="compositionally biased region" description="Pro residues" evidence="1">
    <location>
        <begin position="240"/>
        <end position="256"/>
    </location>
</feature>
<proteinExistence type="predicted"/>
<gene>
    <name evidence="2" type="ORF">ACFPCY_14455</name>
</gene>
<comment type="caution">
    <text evidence="2">The sequence shown here is derived from an EMBL/GenBank/DDBJ whole genome shotgun (WGS) entry which is preliminary data.</text>
</comment>
<dbReference type="EMBL" id="JBHSIT010000004">
    <property type="protein sequence ID" value="MFC4908529.1"/>
    <property type="molecule type" value="Genomic_DNA"/>
</dbReference>
<organism evidence="2 3">
    <name type="scientific">Actinomadura gamaensis</name>
    <dbReference type="NCBI Taxonomy" id="1763541"/>
    <lineage>
        <taxon>Bacteria</taxon>
        <taxon>Bacillati</taxon>
        <taxon>Actinomycetota</taxon>
        <taxon>Actinomycetes</taxon>
        <taxon>Streptosporangiales</taxon>
        <taxon>Thermomonosporaceae</taxon>
        <taxon>Actinomadura</taxon>
    </lineage>
</organism>
<feature type="region of interest" description="Disordered" evidence="1">
    <location>
        <begin position="163"/>
        <end position="369"/>
    </location>
</feature>
<evidence type="ECO:0000313" key="3">
    <source>
        <dbReference type="Proteomes" id="UP001595872"/>
    </source>
</evidence>
<keyword evidence="3" id="KW-1185">Reference proteome</keyword>